<evidence type="ECO:0000259" key="3">
    <source>
        <dbReference type="Pfam" id="PF07883"/>
    </source>
</evidence>
<dbReference type="PANTHER" id="PTHR35848:SF6">
    <property type="entry name" value="CUPIN TYPE-2 DOMAIN-CONTAINING PROTEIN"/>
    <property type="match status" value="1"/>
</dbReference>
<protein>
    <submittedName>
        <fullName evidence="4">Cupin domain-containing protein</fullName>
    </submittedName>
</protein>
<name>A0ABS5F275_9PROT</name>
<dbReference type="InterPro" id="IPR051610">
    <property type="entry name" value="GPI/OXD"/>
</dbReference>
<dbReference type="EMBL" id="JAAGBB010000024">
    <property type="protein sequence ID" value="MBR0666626.1"/>
    <property type="molecule type" value="Genomic_DNA"/>
</dbReference>
<dbReference type="PANTHER" id="PTHR35848">
    <property type="entry name" value="OXALATE-BINDING PROTEIN"/>
    <property type="match status" value="1"/>
</dbReference>
<evidence type="ECO:0000313" key="4">
    <source>
        <dbReference type="EMBL" id="MBR0666626.1"/>
    </source>
</evidence>
<dbReference type="CDD" id="cd02224">
    <property type="entry name" value="cupin_SPO2919-like"/>
    <property type="match status" value="1"/>
</dbReference>
<accession>A0ABS5F275</accession>
<dbReference type="Gene3D" id="2.60.120.10">
    <property type="entry name" value="Jelly Rolls"/>
    <property type="match status" value="1"/>
</dbReference>
<evidence type="ECO:0000256" key="1">
    <source>
        <dbReference type="ARBA" id="ARBA00022723"/>
    </source>
</evidence>
<evidence type="ECO:0000256" key="2">
    <source>
        <dbReference type="SAM" id="MobiDB-lite"/>
    </source>
</evidence>
<organism evidence="4 5">
    <name type="scientific">Plastoroseomonas hellenica</name>
    <dbReference type="NCBI Taxonomy" id="2687306"/>
    <lineage>
        <taxon>Bacteria</taxon>
        <taxon>Pseudomonadati</taxon>
        <taxon>Pseudomonadota</taxon>
        <taxon>Alphaproteobacteria</taxon>
        <taxon>Acetobacterales</taxon>
        <taxon>Acetobacteraceae</taxon>
        <taxon>Plastoroseomonas</taxon>
    </lineage>
</organism>
<dbReference type="Pfam" id="PF07883">
    <property type="entry name" value="Cupin_2"/>
    <property type="match status" value="1"/>
</dbReference>
<keyword evidence="1" id="KW-0479">Metal-binding</keyword>
<dbReference type="InterPro" id="IPR013096">
    <property type="entry name" value="Cupin_2"/>
</dbReference>
<proteinExistence type="predicted"/>
<comment type="caution">
    <text evidence="4">The sequence shown here is derived from an EMBL/GenBank/DDBJ whole genome shotgun (WGS) entry which is preliminary data.</text>
</comment>
<keyword evidence="5" id="KW-1185">Reference proteome</keyword>
<sequence length="172" mass="18559">MTHPIINITDIDPEPRPPHFAPTGAAAERYDARMGVIGARIGARKLGYNLTAVPPGKRAFPFHNHQVNEEMFFVLAGTGTLRIGDSSHPIRQGDVIACPPGGPETAHQIINTGEEELRYLAISTKVTPEICEYPDSGKYGILAELAPGADGKPRSFAVIGREGQGVDYWEGE</sequence>
<reference evidence="5" key="1">
    <citation type="journal article" date="2021" name="Syst. Appl. Microbiol.">
        <title>Roseomonas hellenica sp. nov., isolated from roots of wild-growing Alkanna tinctoria.</title>
        <authorList>
            <person name="Rat A."/>
            <person name="Naranjo H.D."/>
            <person name="Lebbe L."/>
            <person name="Cnockaert M."/>
            <person name="Krigas N."/>
            <person name="Grigoriadou K."/>
            <person name="Maloupa E."/>
            <person name="Willems A."/>
        </authorList>
    </citation>
    <scope>NUCLEOTIDE SEQUENCE [LARGE SCALE GENOMIC DNA]</scope>
    <source>
        <strain evidence="5">LMG 31523</strain>
    </source>
</reference>
<evidence type="ECO:0000313" key="5">
    <source>
        <dbReference type="Proteomes" id="UP001196870"/>
    </source>
</evidence>
<dbReference type="InterPro" id="IPR011051">
    <property type="entry name" value="RmlC_Cupin_sf"/>
</dbReference>
<feature type="region of interest" description="Disordered" evidence="2">
    <location>
        <begin position="1"/>
        <end position="23"/>
    </location>
</feature>
<gene>
    <name evidence="4" type="ORF">GXW71_19865</name>
</gene>
<dbReference type="RefSeq" id="WP_211854334.1">
    <property type="nucleotide sequence ID" value="NZ_JAAGBB010000024.1"/>
</dbReference>
<dbReference type="Proteomes" id="UP001196870">
    <property type="component" value="Unassembled WGS sequence"/>
</dbReference>
<dbReference type="SUPFAM" id="SSF51182">
    <property type="entry name" value="RmlC-like cupins"/>
    <property type="match status" value="1"/>
</dbReference>
<dbReference type="InterPro" id="IPR014710">
    <property type="entry name" value="RmlC-like_jellyroll"/>
</dbReference>
<feature type="domain" description="Cupin type-2" evidence="3">
    <location>
        <begin position="51"/>
        <end position="122"/>
    </location>
</feature>